<evidence type="ECO:0000313" key="3">
    <source>
        <dbReference type="Proteomes" id="UP000178116"/>
    </source>
</evidence>
<dbReference type="Pfam" id="PF12705">
    <property type="entry name" value="PDDEXK_1"/>
    <property type="match status" value="1"/>
</dbReference>
<proteinExistence type="predicted"/>
<reference evidence="2 3" key="1">
    <citation type="journal article" date="2016" name="Nat. Commun.">
        <title>Thousands of microbial genomes shed light on interconnected biogeochemical processes in an aquifer system.</title>
        <authorList>
            <person name="Anantharaman K."/>
            <person name="Brown C.T."/>
            <person name="Hug L.A."/>
            <person name="Sharon I."/>
            <person name="Castelle C.J."/>
            <person name="Probst A.J."/>
            <person name="Thomas B.C."/>
            <person name="Singh A."/>
            <person name="Wilkins M.J."/>
            <person name="Karaoz U."/>
            <person name="Brodie E.L."/>
            <person name="Williams K.H."/>
            <person name="Hubbard S.S."/>
            <person name="Banfield J.F."/>
        </authorList>
    </citation>
    <scope>NUCLEOTIDE SEQUENCE [LARGE SCALE GENOMIC DNA]</scope>
</reference>
<dbReference type="InterPro" id="IPR038726">
    <property type="entry name" value="PDDEXK_AddAB-type"/>
</dbReference>
<dbReference type="EMBL" id="MHRA01000007">
    <property type="protein sequence ID" value="OHA15930.1"/>
    <property type="molecule type" value="Genomic_DNA"/>
</dbReference>
<sequence>MECPKCFWLQKVNGIHRPSQIFALQSNFDKILKNYFDKFREKNELPPELMGKVEGMLFNNKEILEKWRNALRPTLKYIHPENENFILAGGIDDCLITDEPSSLFGEKYYIPIDFKTTGSSSFEENSEKYYQHQLDIYNFLLEKNGYKTKGLAYLVYYKPESVADEGLMKFQIVVKKMETDHRRALRLFEDAIEILNGPMPKSHSDCGYCSWANDFID</sequence>
<dbReference type="InterPro" id="IPR011604">
    <property type="entry name" value="PDDEXK-like_dom_sf"/>
</dbReference>
<dbReference type="Proteomes" id="UP000178116">
    <property type="component" value="Unassembled WGS sequence"/>
</dbReference>
<accession>A0A1G2LWC8</accession>
<evidence type="ECO:0000313" key="2">
    <source>
        <dbReference type="EMBL" id="OHA15930.1"/>
    </source>
</evidence>
<comment type="caution">
    <text evidence="2">The sequence shown here is derived from an EMBL/GenBank/DDBJ whole genome shotgun (WGS) entry which is preliminary data.</text>
</comment>
<evidence type="ECO:0000259" key="1">
    <source>
        <dbReference type="Pfam" id="PF12705"/>
    </source>
</evidence>
<name>A0A1G2LWC8_9BACT</name>
<dbReference type="Gene3D" id="3.90.320.10">
    <property type="match status" value="1"/>
</dbReference>
<protein>
    <recommendedName>
        <fullName evidence="1">PD-(D/E)XK endonuclease-like domain-containing protein</fullName>
    </recommendedName>
</protein>
<feature type="domain" description="PD-(D/E)XK endonuclease-like" evidence="1">
    <location>
        <begin position="28"/>
        <end position="212"/>
    </location>
</feature>
<gene>
    <name evidence="2" type="ORF">A3A10_02090</name>
</gene>
<organism evidence="2 3">
    <name type="scientific">Candidatus Tagabacteria bacterium RIFCSPLOWO2_01_FULL_42_9</name>
    <dbReference type="NCBI Taxonomy" id="1802296"/>
    <lineage>
        <taxon>Bacteria</taxon>
        <taxon>Candidatus Tagaibacteriota</taxon>
    </lineage>
</organism>
<dbReference type="AlphaFoldDB" id="A0A1G2LWC8"/>